<keyword evidence="3" id="KW-1185">Reference proteome</keyword>
<evidence type="ECO:0000259" key="1">
    <source>
        <dbReference type="Pfam" id="PF13519"/>
    </source>
</evidence>
<accession>A0ABQ3XKD1</accession>
<evidence type="ECO:0000313" key="2">
    <source>
        <dbReference type="EMBL" id="GID58962.1"/>
    </source>
</evidence>
<dbReference type="EMBL" id="BOMG01000093">
    <property type="protein sequence ID" value="GID58962.1"/>
    <property type="molecule type" value="Genomic_DNA"/>
</dbReference>
<sequence length="238" mass="25724">MSEQATEGQIVMPFYIVCDVSGSMCGDMAQLNAGVQALRDEIMKDPVADDLAMLSIIAFDSTARTVVPLDTPSEMAMQPLQCGGATNYTSAFQEFHRAFTADRARLKAEGKRVFRPCIFFLTDGDPTSTDHGQVFQQLLAYDPVTKQGNKAYPYVTPFGFRTASEASMKALAYPTFGEKKGRYFRAKDGTSIGSLLKEMAGMIATSVLGSTMSATTNTLQYTPPAVNASPVMEGSILD</sequence>
<organism evidence="2 3">
    <name type="scientific">Actinoplanes couchii</name>
    <dbReference type="NCBI Taxonomy" id="403638"/>
    <lineage>
        <taxon>Bacteria</taxon>
        <taxon>Bacillati</taxon>
        <taxon>Actinomycetota</taxon>
        <taxon>Actinomycetes</taxon>
        <taxon>Micromonosporales</taxon>
        <taxon>Micromonosporaceae</taxon>
        <taxon>Actinoplanes</taxon>
    </lineage>
</organism>
<dbReference type="SUPFAM" id="SSF53300">
    <property type="entry name" value="vWA-like"/>
    <property type="match status" value="1"/>
</dbReference>
<evidence type="ECO:0000313" key="3">
    <source>
        <dbReference type="Proteomes" id="UP000612282"/>
    </source>
</evidence>
<feature type="domain" description="VWFA" evidence="1">
    <location>
        <begin position="15"/>
        <end position="124"/>
    </location>
</feature>
<dbReference type="InterPro" id="IPR036465">
    <property type="entry name" value="vWFA_dom_sf"/>
</dbReference>
<dbReference type="Proteomes" id="UP000612282">
    <property type="component" value="Unassembled WGS sequence"/>
</dbReference>
<reference evidence="2 3" key="1">
    <citation type="submission" date="2021-01" db="EMBL/GenBank/DDBJ databases">
        <title>Whole genome shotgun sequence of Actinoplanes couchii NBRC 106145.</title>
        <authorList>
            <person name="Komaki H."/>
            <person name="Tamura T."/>
        </authorList>
    </citation>
    <scope>NUCLEOTIDE SEQUENCE [LARGE SCALE GENOMIC DNA]</scope>
    <source>
        <strain evidence="2 3">NBRC 106145</strain>
    </source>
</reference>
<proteinExistence type="predicted"/>
<dbReference type="InterPro" id="IPR002035">
    <property type="entry name" value="VWF_A"/>
</dbReference>
<protein>
    <recommendedName>
        <fullName evidence="1">VWFA domain-containing protein</fullName>
    </recommendedName>
</protein>
<dbReference type="RefSeq" id="WP_203804484.1">
    <property type="nucleotide sequence ID" value="NZ_BAAAQE010000093.1"/>
</dbReference>
<dbReference type="Gene3D" id="3.40.50.410">
    <property type="entry name" value="von Willebrand factor, type A domain"/>
    <property type="match status" value="1"/>
</dbReference>
<dbReference type="Pfam" id="PF13519">
    <property type="entry name" value="VWA_2"/>
    <property type="match status" value="1"/>
</dbReference>
<comment type="caution">
    <text evidence="2">The sequence shown here is derived from an EMBL/GenBank/DDBJ whole genome shotgun (WGS) entry which is preliminary data.</text>
</comment>
<gene>
    <name evidence="2" type="ORF">Aco03nite_073660</name>
</gene>
<name>A0ABQ3XKD1_9ACTN</name>